<keyword evidence="2" id="KW-1185">Reference proteome</keyword>
<organism evidence="1 2">
    <name type="scientific">Trifolium medium</name>
    <dbReference type="NCBI Taxonomy" id="97028"/>
    <lineage>
        <taxon>Eukaryota</taxon>
        <taxon>Viridiplantae</taxon>
        <taxon>Streptophyta</taxon>
        <taxon>Embryophyta</taxon>
        <taxon>Tracheophyta</taxon>
        <taxon>Spermatophyta</taxon>
        <taxon>Magnoliopsida</taxon>
        <taxon>eudicotyledons</taxon>
        <taxon>Gunneridae</taxon>
        <taxon>Pentapetalae</taxon>
        <taxon>rosids</taxon>
        <taxon>fabids</taxon>
        <taxon>Fabales</taxon>
        <taxon>Fabaceae</taxon>
        <taxon>Papilionoideae</taxon>
        <taxon>50 kb inversion clade</taxon>
        <taxon>NPAAA clade</taxon>
        <taxon>Hologalegina</taxon>
        <taxon>IRL clade</taxon>
        <taxon>Trifolieae</taxon>
        <taxon>Trifolium</taxon>
    </lineage>
</organism>
<dbReference type="AlphaFoldDB" id="A0A392RFG2"/>
<feature type="non-terminal residue" evidence="1">
    <location>
        <position position="138"/>
    </location>
</feature>
<evidence type="ECO:0000313" key="1">
    <source>
        <dbReference type="EMBL" id="MCI34989.1"/>
    </source>
</evidence>
<proteinExistence type="predicted"/>
<dbReference type="EMBL" id="LXQA010219119">
    <property type="protein sequence ID" value="MCI34989.1"/>
    <property type="molecule type" value="Genomic_DNA"/>
</dbReference>
<name>A0A392RFG2_9FABA</name>
<comment type="caution">
    <text evidence="1">The sequence shown here is derived from an EMBL/GenBank/DDBJ whole genome shotgun (WGS) entry which is preliminary data.</text>
</comment>
<accession>A0A392RFG2</accession>
<feature type="non-terminal residue" evidence="1">
    <location>
        <position position="1"/>
    </location>
</feature>
<evidence type="ECO:0000313" key="2">
    <source>
        <dbReference type="Proteomes" id="UP000265520"/>
    </source>
</evidence>
<sequence>FQEEIYAPEPLNADVPTLNQSFSATEQITATPYTTDDLTTPEALNEAFPVVDASNLCRDREVEPLFADYDTNTVLKDLLPSVVARVGFGQKETTVDVDNNHCSSSVMTNPGVFNLVVVLPRSETLLSDPPDLVPVPPP</sequence>
<dbReference type="Proteomes" id="UP000265520">
    <property type="component" value="Unassembled WGS sequence"/>
</dbReference>
<reference evidence="1 2" key="1">
    <citation type="journal article" date="2018" name="Front. Plant Sci.">
        <title>Red Clover (Trifolium pratense) and Zigzag Clover (T. medium) - A Picture of Genomic Similarities and Differences.</title>
        <authorList>
            <person name="Dluhosova J."/>
            <person name="Istvanek J."/>
            <person name="Nedelnik J."/>
            <person name="Repkova J."/>
        </authorList>
    </citation>
    <scope>NUCLEOTIDE SEQUENCE [LARGE SCALE GENOMIC DNA]</scope>
    <source>
        <strain evidence="2">cv. 10/8</strain>
        <tissue evidence="1">Leaf</tissue>
    </source>
</reference>
<protein>
    <submittedName>
        <fullName evidence="1">Uncharacterized protein</fullName>
    </submittedName>
</protein>